<feature type="transmembrane region" description="Helical" evidence="1">
    <location>
        <begin position="33"/>
        <end position="58"/>
    </location>
</feature>
<keyword evidence="3" id="KW-1185">Reference proteome</keyword>
<name>A0A8C0EM98_BUBBB</name>
<dbReference type="PANTHER" id="PTHR36129">
    <property type="entry name" value="ORGANIC SOLUTE TRANSPORTER SUBUNIT BETA-RELATED"/>
    <property type="match status" value="1"/>
</dbReference>
<dbReference type="GO" id="GO:0005886">
    <property type="term" value="C:plasma membrane"/>
    <property type="evidence" value="ECO:0007669"/>
    <property type="project" value="InterPro"/>
</dbReference>
<dbReference type="InterPro" id="IPR029387">
    <property type="entry name" value="OSTbeta"/>
</dbReference>
<dbReference type="PANTHER" id="PTHR36129:SF2">
    <property type="entry name" value="RICIN B LECTIN DOMAIN-CONTAINING PROTEIN"/>
    <property type="match status" value="1"/>
</dbReference>
<reference evidence="2" key="2">
    <citation type="submission" date="2025-09" db="UniProtKB">
        <authorList>
            <consortium name="Ensembl"/>
        </authorList>
    </citation>
    <scope>IDENTIFICATION</scope>
</reference>
<evidence type="ECO:0000256" key="1">
    <source>
        <dbReference type="SAM" id="Phobius"/>
    </source>
</evidence>
<reference evidence="2" key="1">
    <citation type="submission" date="2025-08" db="UniProtKB">
        <authorList>
            <consortium name="Ensembl"/>
        </authorList>
    </citation>
    <scope>IDENTIFICATION</scope>
</reference>
<dbReference type="GO" id="GO:0015721">
    <property type="term" value="P:bile acid and bile salt transport"/>
    <property type="evidence" value="ECO:0007669"/>
    <property type="project" value="InterPro"/>
</dbReference>
<sequence length="178" mass="19887">YDHTAGNATLVLGINQEELEELLWFFRREDPSVWNYSILVLSFVAMILGLFLLSINIVRNRRAKRNSRCFIVKPCLAPCSPRVSLRMSHFPSPGPGSSAVKHLQQLFRAVGREARCNVKCEVLSHKYRGSGEGLPSLFPAAFPQYSPGLYCCTTTLQLRSNLVFSTARKVTSGSEFSS</sequence>
<keyword evidence="1" id="KW-0812">Transmembrane</keyword>
<dbReference type="AlphaFoldDB" id="A0A8C0EM98"/>
<evidence type="ECO:0000313" key="2">
    <source>
        <dbReference type="Ensembl" id="ENSBOBP00000007064.1"/>
    </source>
</evidence>
<organism evidence="2 3">
    <name type="scientific">Bubo bubo</name>
    <name type="common">Eurasian eagle-owl</name>
    <name type="synonym">Strix bubo</name>
    <dbReference type="NCBI Taxonomy" id="30461"/>
    <lineage>
        <taxon>Eukaryota</taxon>
        <taxon>Metazoa</taxon>
        <taxon>Chordata</taxon>
        <taxon>Craniata</taxon>
        <taxon>Vertebrata</taxon>
        <taxon>Euteleostomi</taxon>
        <taxon>Archelosauria</taxon>
        <taxon>Archosauria</taxon>
        <taxon>Dinosauria</taxon>
        <taxon>Saurischia</taxon>
        <taxon>Theropoda</taxon>
        <taxon>Coelurosauria</taxon>
        <taxon>Aves</taxon>
        <taxon>Neognathae</taxon>
        <taxon>Neoaves</taxon>
        <taxon>Telluraves</taxon>
        <taxon>Strigiformes</taxon>
        <taxon>Strigidae</taxon>
        <taxon>Bubo</taxon>
    </lineage>
</organism>
<keyword evidence="1" id="KW-1133">Transmembrane helix</keyword>
<dbReference type="GO" id="GO:0022857">
    <property type="term" value="F:transmembrane transporter activity"/>
    <property type="evidence" value="ECO:0007669"/>
    <property type="project" value="InterPro"/>
</dbReference>
<dbReference type="GO" id="GO:0046982">
    <property type="term" value="F:protein heterodimerization activity"/>
    <property type="evidence" value="ECO:0007669"/>
    <property type="project" value="InterPro"/>
</dbReference>
<evidence type="ECO:0000313" key="3">
    <source>
        <dbReference type="Proteomes" id="UP000694567"/>
    </source>
</evidence>
<proteinExistence type="predicted"/>
<dbReference type="Ensembl" id="ENSBOBT00000007255.1">
    <property type="protein sequence ID" value="ENSBOBP00000007064.1"/>
    <property type="gene ID" value="ENSBOBG00000004672.1"/>
</dbReference>
<dbReference type="Proteomes" id="UP000694567">
    <property type="component" value="Unplaced"/>
</dbReference>
<accession>A0A8C0EM98</accession>
<evidence type="ECO:0008006" key="4">
    <source>
        <dbReference type="Google" id="ProtNLM"/>
    </source>
</evidence>
<dbReference type="Pfam" id="PF15048">
    <property type="entry name" value="OSTbeta"/>
    <property type="match status" value="1"/>
</dbReference>
<protein>
    <recommendedName>
        <fullName evidence="4">Organic solute transporter subunit beta</fullName>
    </recommendedName>
</protein>
<dbReference type="InterPro" id="IPR052678">
    <property type="entry name" value="OST-beta_subunit"/>
</dbReference>
<keyword evidence="1" id="KW-0472">Membrane</keyword>